<dbReference type="AlphaFoldDB" id="A0A6A5VC46"/>
<evidence type="ECO:0000313" key="1">
    <source>
        <dbReference type="EMBL" id="KAF1973572.1"/>
    </source>
</evidence>
<gene>
    <name evidence="1" type="ORF">BU23DRAFT_598961</name>
</gene>
<sequence>MTVVLGAGGIELYMELPLRPVMAHSSRWSILMKNLPSWVPNFAMEYTAQTRALADETIYHHPYYILQPGLTECMEIYPSCGVRFSSDHTTLYTTGLLLGVTIKSEVCTLRDHCPPATYYKGEQLVHSYLCQLLGIYHRIGKRHGITKSQFLSLLLPSYVDADKERTEAFEEMLRSPQETASRIKDEADRSALTQVLRDIFIAARENILFVTNTGRIGKFHHHDAPNDDFSGDILVGLFGISFPFVLRPNDDGTYRIINVAFVLDHEWGHDFVKNAAPETPREEFEKYGLKEYAIV</sequence>
<protein>
    <recommendedName>
        <fullName evidence="3">Heterokaryon incompatibility domain-containing protein</fullName>
    </recommendedName>
</protein>
<evidence type="ECO:0000313" key="2">
    <source>
        <dbReference type="Proteomes" id="UP000800036"/>
    </source>
</evidence>
<keyword evidence="2" id="KW-1185">Reference proteome</keyword>
<dbReference type="EMBL" id="ML976680">
    <property type="protein sequence ID" value="KAF1973572.1"/>
    <property type="molecule type" value="Genomic_DNA"/>
</dbReference>
<reference evidence="1" key="1">
    <citation type="journal article" date="2020" name="Stud. Mycol.">
        <title>101 Dothideomycetes genomes: a test case for predicting lifestyles and emergence of pathogens.</title>
        <authorList>
            <person name="Haridas S."/>
            <person name="Albert R."/>
            <person name="Binder M."/>
            <person name="Bloem J."/>
            <person name="Labutti K."/>
            <person name="Salamov A."/>
            <person name="Andreopoulos B."/>
            <person name="Baker S."/>
            <person name="Barry K."/>
            <person name="Bills G."/>
            <person name="Bluhm B."/>
            <person name="Cannon C."/>
            <person name="Castanera R."/>
            <person name="Culley D."/>
            <person name="Daum C."/>
            <person name="Ezra D."/>
            <person name="Gonzalez J."/>
            <person name="Henrissat B."/>
            <person name="Kuo A."/>
            <person name="Liang C."/>
            <person name="Lipzen A."/>
            <person name="Lutzoni F."/>
            <person name="Magnuson J."/>
            <person name="Mondo S."/>
            <person name="Nolan M."/>
            <person name="Ohm R."/>
            <person name="Pangilinan J."/>
            <person name="Park H.-J."/>
            <person name="Ramirez L."/>
            <person name="Alfaro M."/>
            <person name="Sun H."/>
            <person name="Tritt A."/>
            <person name="Yoshinaga Y."/>
            <person name="Zwiers L.-H."/>
            <person name="Turgeon B."/>
            <person name="Goodwin S."/>
            <person name="Spatafora J."/>
            <person name="Crous P."/>
            <person name="Grigoriev I."/>
        </authorList>
    </citation>
    <scope>NUCLEOTIDE SEQUENCE</scope>
    <source>
        <strain evidence="1">CBS 107.79</strain>
    </source>
</reference>
<evidence type="ECO:0008006" key="3">
    <source>
        <dbReference type="Google" id="ProtNLM"/>
    </source>
</evidence>
<dbReference type="OrthoDB" id="2157530at2759"/>
<dbReference type="Proteomes" id="UP000800036">
    <property type="component" value="Unassembled WGS sequence"/>
</dbReference>
<proteinExistence type="predicted"/>
<accession>A0A6A5VC46</accession>
<name>A0A6A5VC46_9PLEO</name>
<organism evidence="1 2">
    <name type="scientific">Bimuria novae-zelandiae CBS 107.79</name>
    <dbReference type="NCBI Taxonomy" id="1447943"/>
    <lineage>
        <taxon>Eukaryota</taxon>
        <taxon>Fungi</taxon>
        <taxon>Dikarya</taxon>
        <taxon>Ascomycota</taxon>
        <taxon>Pezizomycotina</taxon>
        <taxon>Dothideomycetes</taxon>
        <taxon>Pleosporomycetidae</taxon>
        <taxon>Pleosporales</taxon>
        <taxon>Massarineae</taxon>
        <taxon>Didymosphaeriaceae</taxon>
        <taxon>Bimuria</taxon>
    </lineage>
</organism>